<dbReference type="PANTHER" id="PTHR47814">
    <property type="entry name" value="PEPTIDYL-TRNA HYDROLASE ARFB"/>
    <property type="match status" value="1"/>
</dbReference>
<dbReference type="OrthoDB" id="9815709at2"/>
<dbReference type="Proteomes" id="UP000275663">
    <property type="component" value="Chromosome"/>
</dbReference>
<dbReference type="Gene3D" id="3.30.160.20">
    <property type="match status" value="1"/>
</dbReference>
<evidence type="ECO:0000313" key="2">
    <source>
        <dbReference type="EMBL" id="AZP10806.1"/>
    </source>
</evidence>
<dbReference type="NCBIfam" id="NF006718">
    <property type="entry name" value="PRK09256.1"/>
    <property type="match status" value="1"/>
</dbReference>
<dbReference type="EMBL" id="CP034464">
    <property type="protein sequence ID" value="AZP10806.1"/>
    <property type="molecule type" value="Genomic_DNA"/>
</dbReference>
<dbReference type="Pfam" id="PF00472">
    <property type="entry name" value="RF-1"/>
    <property type="match status" value="1"/>
</dbReference>
<keyword evidence="2" id="KW-0378">Hydrolase</keyword>
<organism evidence="2 3">
    <name type="scientific">Undibacterium parvum</name>
    <dbReference type="NCBI Taxonomy" id="401471"/>
    <lineage>
        <taxon>Bacteria</taxon>
        <taxon>Pseudomonadati</taxon>
        <taxon>Pseudomonadota</taxon>
        <taxon>Betaproteobacteria</taxon>
        <taxon>Burkholderiales</taxon>
        <taxon>Oxalobacteraceae</taxon>
        <taxon>Undibacterium</taxon>
    </lineage>
</organism>
<gene>
    <name evidence="2" type="ORF">EJN92_01445</name>
</gene>
<feature type="domain" description="Prokaryotic-type class I peptide chain release factors" evidence="1">
    <location>
        <begin position="15"/>
        <end position="144"/>
    </location>
</feature>
<proteinExistence type="predicted"/>
<accession>A0A3Q9BN68</accession>
<dbReference type="GO" id="GO:0003747">
    <property type="term" value="F:translation release factor activity"/>
    <property type="evidence" value="ECO:0007669"/>
    <property type="project" value="InterPro"/>
</dbReference>
<dbReference type="EC" id="3.1.1.29" evidence="2"/>
<reference evidence="2 3" key="1">
    <citation type="journal article" date="2011" name="Int. J. Syst. Evol. Microbiol.">
        <title>Description of Undibacterium oligocarboniphilum sp. nov., isolated from purified water, and Undibacterium pigrum strain CCUG 49012 as the type strain of Undibacterium parvum sp. nov., and emended descriptions of the genus Undibacterium and the species Undibacterium pigrum.</title>
        <authorList>
            <person name="Eder W."/>
            <person name="Wanner G."/>
            <person name="Ludwig W."/>
            <person name="Busse H.J."/>
            <person name="Ziemke-Kageler F."/>
            <person name="Lang E."/>
        </authorList>
    </citation>
    <scope>NUCLEOTIDE SEQUENCE [LARGE SCALE GENOMIC DNA]</scope>
    <source>
        <strain evidence="2 3">DSM 23061</strain>
    </source>
</reference>
<keyword evidence="3" id="KW-1185">Reference proteome</keyword>
<dbReference type="GO" id="GO:0004045">
    <property type="term" value="F:peptidyl-tRNA hydrolase activity"/>
    <property type="evidence" value="ECO:0007669"/>
    <property type="project" value="UniProtKB-EC"/>
</dbReference>
<dbReference type="PANTHER" id="PTHR47814:SF1">
    <property type="entry name" value="PEPTIDYL-TRNA HYDROLASE ARFB"/>
    <property type="match status" value="1"/>
</dbReference>
<evidence type="ECO:0000259" key="1">
    <source>
        <dbReference type="Pfam" id="PF00472"/>
    </source>
</evidence>
<dbReference type="SUPFAM" id="SSF110916">
    <property type="entry name" value="Peptidyl-tRNA hydrolase domain-like"/>
    <property type="match status" value="1"/>
</dbReference>
<name>A0A3Q9BN68_9BURK</name>
<evidence type="ECO:0000313" key="3">
    <source>
        <dbReference type="Proteomes" id="UP000275663"/>
    </source>
</evidence>
<dbReference type="InterPro" id="IPR000352">
    <property type="entry name" value="Pep_chain_release_fac_I"/>
</dbReference>
<protein>
    <submittedName>
        <fullName evidence="2">Aminoacyl-tRNA hydrolase</fullName>
        <ecNumber evidence="2">3.1.1.29</ecNumber>
    </submittedName>
</protein>
<dbReference type="RefSeq" id="WP_126126205.1">
    <property type="nucleotide sequence ID" value="NZ_CP034464.1"/>
</dbReference>
<dbReference type="GO" id="GO:0043022">
    <property type="term" value="F:ribosome binding"/>
    <property type="evidence" value="ECO:0007669"/>
    <property type="project" value="TreeGrafter"/>
</dbReference>
<dbReference type="AlphaFoldDB" id="A0A3Q9BN68"/>
<dbReference type="KEGG" id="upv:EJN92_01445"/>
<sequence>MESADTKYFEISPGIAIHLSEIAFNAIRAQGPGGQNVNKVSCAIHLRFDIAASSLPLEYQQRLLACSDQRISNAGVLVIKAQSSRSLEKNKAEALQRLREIILQASFVPVLRKATKPTRGSQLRRLESKLKRGVHKAMRGRVNEH</sequence>
<dbReference type="GO" id="GO:0072344">
    <property type="term" value="P:rescue of stalled ribosome"/>
    <property type="evidence" value="ECO:0007669"/>
    <property type="project" value="TreeGrafter"/>
</dbReference>